<comment type="caution">
    <text evidence="1">The sequence shown here is derived from an EMBL/GenBank/DDBJ whole genome shotgun (WGS) entry which is preliminary data.</text>
</comment>
<dbReference type="Pfam" id="PF12771">
    <property type="entry name" value="SusD-like_2"/>
    <property type="match status" value="1"/>
</dbReference>
<dbReference type="EMBL" id="PQVF01000005">
    <property type="protein sequence ID" value="POY36955.1"/>
    <property type="molecule type" value="Genomic_DNA"/>
</dbReference>
<dbReference type="OrthoDB" id="9766256at2"/>
<dbReference type="Gene3D" id="1.25.40.390">
    <property type="match status" value="1"/>
</dbReference>
<dbReference type="InterPro" id="IPR011990">
    <property type="entry name" value="TPR-like_helical_dom_sf"/>
</dbReference>
<dbReference type="RefSeq" id="WP_103788565.1">
    <property type="nucleotide sequence ID" value="NZ_PQVF01000005.1"/>
</dbReference>
<evidence type="ECO:0000313" key="1">
    <source>
        <dbReference type="EMBL" id="POY36955.1"/>
    </source>
</evidence>
<keyword evidence="2" id="KW-1185">Reference proteome</keyword>
<gene>
    <name evidence="1" type="ORF">C3K47_07780</name>
</gene>
<proteinExistence type="predicted"/>
<organism evidence="1 2">
    <name type="scientific">Solitalea longa</name>
    <dbReference type="NCBI Taxonomy" id="2079460"/>
    <lineage>
        <taxon>Bacteria</taxon>
        <taxon>Pseudomonadati</taxon>
        <taxon>Bacteroidota</taxon>
        <taxon>Sphingobacteriia</taxon>
        <taxon>Sphingobacteriales</taxon>
        <taxon>Sphingobacteriaceae</taxon>
        <taxon>Solitalea</taxon>
    </lineage>
</organism>
<dbReference type="Proteomes" id="UP000236893">
    <property type="component" value="Unassembled WGS sequence"/>
</dbReference>
<dbReference type="AlphaFoldDB" id="A0A2S5A332"/>
<sequence length="458" mass="49642">MKRLTLISTILFFLTASCDSKLEEYSENPNAPEVASAALLLSASEVSTFAVQTGDLARVTSLFDQHVAGTNFQYATYARYVYTENDVLNNWQTIYSAALINAKTLNDTYGAQNPYYGGMAKVMMAINIGTATDLWGDVPFSQAFKGLEQQYSSPYDSQESVISAIQSLLDAAIVDFGKAASDNISLPAADDLIFEGDVALWKRAAYIVKARYANRLSQIDATGSANQALSFLAAADLSGKEAGDMDAVFFNVPTSFNQWAAFQSNRGGYIQMGAVFINLMKITNDPRLPFFASKDQAGGYSGNTAGDQVNTNTSTFGLGIASNTSPLPLVTYSEAKFIEAEANLRLGNGSAAATAYNEAIKASLRRVTGTEDPTFVTNIASATTVTLQQIITQKYVALFTQIEPFNDFRRTGFPALLPNPNGQPARIPVRFPTSIDERLYNTQATVTSDLSVPVWWDK</sequence>
<dbReference type="PROSITE" id="PS51257">
    <property type="entry name" value="PROKAR_LIPOPROTEIN"/>
    <property type="match status" value="1"/>
</dbReference>
<dbReference type="SUPFAM" id="SSF48452">
    <property type="entry name" value="TPR-like"/>
    <property type="match status" value="1"/>
</dbReference>
<protein>
    <recommendedName>
        <fullName evidence="3">SusD/RagB family nutrient-binding outer membrane lipoprotein</fullName>
    </recommendedName>
</protein>
<evidence type="ECO:0000313" key="2">
    <source>
        <dbReference type="Proteomes" id="UP000236893"/>
    </source>
</evidence>
<dbReference type="InterPro" id="IPR041662">
    <property type="entry name" value="SusD-like_2"/>
</dbReference>
<accession>A0A2S5A332</accession>
<name>A0A2S5A332_9SPHI</name>
<reference evidence="1 2" key="1">
    <citation type="submission" date="2018-01" db="EMBL/GenBank/DDBJ databases">
        <authorList>
            <person name="Gaut B.S."/>
            <person name="Morton B.R."/>
            <person name="Clegg M.T."/>
            <person name="Duvall M.R."/>
        </authorList>
    </citation>
    <scope>NUCLEOTIDE SEQUENCE [LARGE SCALE GENOMIC DNA]</scope>
    <source>
        <strain evidence="1 2">HR-AV</strain>
    </source>
</reference>
<evidence type="ECO:0008006" key="3">
    <source>
        <dbReference type="Google" id="ProtNLM"/>
    </source>
</evidence>